<feature type="chain" id="PRO_5018225004" evidence="11">
    <location>
        <begin position="19"/>
        <end position="1314"/>
    </location>
</feature>
<keyword evidence="11" id="KW-0732">Signal</keyword>
<keyword evidence="5 10" id="KW-1133">Transmembrane helix</keyword>
<dbReference type="SUPFAM" id="SSF49313">
    <property type="entry name" value="Cadherin-like"/>
    <property type="match status" value="5"/>
</dbReference>
<dbReference type="PANTHER" id="PTHR24028:SF146">
    <property type="entry name" value="CADHERIN 96CB, ISOFORM D-RELATED"/>
    <property type="match status" value="1"/>
</dbReference>
<feature type="domain" description="Cadherin" evidence="12">
    <location>
        <begin position="632"/>
        <end position="740"/>
    </location>
</feature>
<evidence type="ECO:0000256" key="11">
    <source>
        <dbReference type="SAM" id="SignalP"/>
    </source>
</evidence>
<dbReference type="CDD" id="cd11304">
    <property type="entry name" value="Cadherin_repeat"/>
    <property type="match status" value="6"/>
</dbReference>
<feature type="domain" description="Cadherin" evidence="12">
    <location>
        <begin position="390"/>
        <end position="514"/>
    </location>
</feature>
<feature type="domain" description="Cadherin" evidence="12">
    <location>
        <begin position="269"/>
        <end position="373"/>
    </location>
</feature>
<keyword evidence="2 10" id="KW-0812">Transmembrane</keyword>
<keyword evidence="7" id="KW-0325">Glycoprotein</keyword>
<keyword evidence="3" id="KW-0677">Repeat</keyword>
<dbReference type="PROSITE" id="PS50268">
    <property type="entry name" value="CADHERIN_2"/>
    <property type="match status" value="6"/>
</dbReference>
<evidence type="ECO:0000256" key="4">
    <source>
        <dbReference type="ARBA" id="ARBA00022837"/>
    </source>
</evidence>
<dbReference type="InterPro" id="IPR015919">
    <property type="entry name" value="Cadherin-like_sf"/>
</dbReference>
<dbReference type="Pfam" id="PF00028">
    <property type="entry name" value="Cadherin"/>
    <property type="match status" value="3"/>
</dbReference>
<name>A0A3M7Q6E2_BRAPC</name>
<dbReference type="PRINTS" id="PR00205">
    <property type="entry name" value="CADHERIN"/>
</dbReference>
<feature type="region of interest" description="Disordered" evidence="9">
    <location>
        <begin position="1036"/>
        <end position="1074"/>
    </location>
</feature>
<evidence type="ECO:0000256" key="6">
    <source>
        <dbReference type="ARBA" id="ARBA00023136"/>
    </source>
</evidence>
<reference evidence="13 14" key="1">
    <citation type="journal article" date="2018" name="Sci. Rep.">
        <title>Genomic signatures of local adaptation to the degree of environmental predictability in rotifers.</title>
        <authorList>
            <person name="Franch-Gras L."/>
            <person name="Hahn C."/>
            <person name="Garcia-Roger E.M."/>
            <person name="Carmona M.J."/>
            <person name="Serra M."/>
            <person name="Gomez A."/>
        </authorList>
    </citation>
    <scope>NUCLEOTIDE SEQUENCE [LARGE SCALE GENOMIC DNA]</scope>
    <source>
        <strain evidence="13">HYR1</strain>
    </source>
</reference>
<keyword evidence="6 10" id="KW-0472">Membrane</keyword>
<organism evidence="13 14">
    <name type="scientific">Brachionus plicatilis</name>
    <name type="common">Marine rotifer</name>
    <name type="synonym">Brachionus muelleri</name>
    <dbReference type="NCBI Taxonomy" id="10195"/>
    <lineage>
        <taxon>Eukaryota</taxon>
        <taxon>Metazoa</taxon>
        <taxon>Spiralia</taxon>
        <taxon>Gnathifera</taxon>
        <taxon>Rotifera</taxon>
        <taxon>Eurotatoria</taxon>
        <taxon>Monogononta</taxon>
        <taxon>Pseudotrocha</taxon>
        <taxon>Ploima</taxon>
        <taxon>Brachionidae</taxon>
        <taxon>Brachionus</taxon>
    </lineage>
</organism>
<dbReference type="Gene3D" id="2.60.40.60">
    <property type="entry name" value="Cadherins"/>
    <property type="match status" value="7"/>
</dbReference>
<evidence type="ECO:0000256" key="8">
    <source>
        <dbReference type="PROSITE-ProRule" id="PRU00043"/>
    </source>
</evidence>
<dbReference type="InterPro" id="IPR020894">
    <property type="entry name" value="Cadherin_CS"/>
</dbReference>
<dbReference type="PROSITE" id="PS00232">
    <property type="entry name" value="CADHERIN_1"/>
    <property type="match status" value="3"/>
</dbReference>
<comment type="subcellular location">
    <subcellularLocation>
        <location evidence="1">Membrane</location>
        <topology evidence="1">Single-pass membrane protein</topology>
    </subcellularLocation>
</comment>
<evidence type="ECO:0000256" key="2">
    <source>
        <dbReference type="ARBA" id="ARBA00022692"/>
    </source>
</evidence>
<evidence type="ECO:0000259" key="12">
    <source>
        <dbReference type="PROSITE" id="PS50268"/>
    </source>
</evidence>
<feature type="signal peptide" evidence="11">
    <location>
        <begin position="1"/>
        <end position="18"/>
    </location>
</feature>
<evidence type="ECO:0000256" key="9">
    <source>
        <dbReference type="SAM" id="MobiDB-lite"/>
    </source>
</evidence>
<evidence type="ECO:0000313" key="14">
    <source>
        <dbReference type="Proteomes" id="UP000276133"/>
    </source>
</evidence>
<feature type="domain" description="Cadherin" evidence="12">
    <location>
        <begin position="31"/>
        <end position="144"/>
    </location>
</feature>
<dbReference type="OrthoDB" id="6252479at2759"/>
<gene>
    <name evidence="13" type="ORF">BpHYR1_007464</name>
</gene>
<dbReference type="FunFam" id="2.60.40.60:FF:000020">
    <property type="entry name" value="Dachsous cadherin-related 1b"/>
    <property type="match status" value="1"/>
</dbReference>
<feature type="transmembrane region" description="Helical" evidence="10">
    <location>
        <begin position="979"/>
        <end position="1005"/>
    </location>
</feature>
<keyword evidence="4 8" id="KW-0106">Calcium</keyword>
<dbReference type="EMBL" id="REGN01007339">
    <property type="protein sequence ID" value="RNA06581.1"/>
    <property type="molecule type" value="Genomic_DNA"/>
</dbReference>
<dbReference type="SMART" id="SM00112">
    <property type="entry name" value="CA"/>
    <property type="match status" value="6"/>
</dbReference>
<evidence type="ECO:0000256" key="7">
    <source>
        <dbReference type="ARBA" id="ARBA00023180"/>
    </source>
</evidence>
<evidence type="ECO:0000256" key="5">
    <source>
        <dbReference type="ARBA" id="ARBA00022989"/>
    </source>
</evidence>
<dbReference type="GO" id="GO:0005509">
    <property type="term" value="F:calcium ion binding"/>
    <property type="evidence" value="ECO:0007669"/>
    <property type="project" value="UniProtKB-UniRule"/>
</dbReference>
<dbReference type="InterPro" id="IPR050174">
    <property type="entry name" value="Protocadherin/Cadherin-CA"/>
</dbReference>
<comment type="caution">
    <text evidence="13">The sequence shown here is derived from an EMBL/GenBank/DDBJ whole genome shotgun (WGS) entry which is preliminary data.</text>
</comment>
<dbReference type="GO" id="GO:0005886">
    <property type="term" value="C:plasma membrane"/>
    <property type="evidence" value="ECO:0007669"/>
    <property type="project" value="InterPro"/>
</dbReference>
<evidence type="ECO:0000256" key="10">
    <source>
        <dbReference type="SAM" id="Phobius"/>
    </source>
</evidence>
<dbReference type="PANTHER" id="PTHR24028">
    <property type="entry name" value="CADHERIN-87A"/>
    <property type="match status" value="1"/>
</dbReference>
<feature type="region of interest" description="Disordered" evidence="9">
    <location>
        <begin position="1095"/>
        <end position="1114"/>
    </location>
</feature>
<protein>
    <submittedName>
        <fullName evidence="13">Protocadherin-9 isoform X2</fullName>
    </submittedName>
</protein>
<accession>A0A3M7Q6E2</accession>
<evidence type="ECO:0000313" key="13">
    <source>
        <dbReference type="EMBL" id="RNA06581.1"/>
    </source>
</evidence>
<evidence type="ECO:0000256" key="1">
    <source>
        <dbReference type="ARBA" id="ARBA00004167"/>
    </source>
</evidence>
<feature type="domain" description="Cadherin" evidence="12">
    <location>
        <begin position="145"/>
        <end position="268"/>
    </location>
</feature>
<proteinExistence type="predicted"/>
<feature type="domain" description="Cadherin" evidence="12">
    <location>
        <begin position="551"/>
        <end position="631"/>
    </location>
</feature>
<feature type="compositionally biased region" description="Polar residues" evidence="9">
    <location>
        <begin position="1048"/>
        <end position="1057"/>
    </location>
</feature>
<dbReference type="FunFam" id="2.60.40.60:FF:000092">
    <property type="entry name" value="Protocadherin 8"/>
    <property type="match status" value="1"/>
</dbReference>
<feature type="compositionally biased region" description="Low complexity" evidence="9">
    <location>
        <begin position="1036"/>
        <end position="1047"/>
    </location>
</feature>
<dbReference type="GO" id="GO:0007156">
    <property type="term" value="P:homophilic cell adhesion via plasma membrane adhesion molecules"/>
    <property type="evidence" value="ECO:0007669"/>
    <property type="project" value="InterPro"/>
</dbReference>
<dbReference type="InterPro" id="IPR002126">
    <property type="entry name" value="Cadherin-like_dom"/>
</dbReference>
<dbReference type="Proteomes" id="UP000276133">
    <property type="component" value="Unassembled WGS sequence"/>
</dbReference>
<sequence>MNVFRIVVVFSLIWICQSTNVFRFEAIVMLEEPPIGHLVVDLAHKLEINDLATSDYKFRFYSPHSITSHYFIIDQLTGHVKTQRSIDREYLCENRVCGPCTSTSNCSLPIEIVATQTKSTNTKIQKFVSFDVVIEDKNEFAPKFPNDVIVLNVSEAAPVNFSIPLPAAVDRDSHQTQIAYAIVPIDQKSARYNQELEALNSKLRLSVDESSTQPQLNLVILEPFDYEEVREVRFKIEASDGPHDQKTLTGNCLVILKIIDINDNLPIFDQSQYEYRLDEDKAVDGTRLIRVHAEDKDDALNGLVNYSLMDSSDKFFIDPSTGWISLASHLDYEDTPVHRLIVKAQDSGLTNSMPVYTNCIIYLNDINDNFPQINLTFPNTIDDFNTNLKLNSNNEVELSEWTMPNTFIAQILVTDLDSGLNGKVNLAIKEYRRQTEELNEYQDYVSEYEESNDFGLVHLFNDIYSLMLKQNLDREIYDAYLINITASDFGQPSLHTNLMLRIKIKDENDNKPKFVPLNNHTTKIDNSTKKVVSYEFVLDELINPSDRWVQVGKVKAIDKDLEQNVTFSIEQSSDSFKIDPSTGVIEAKANLMDRELKDSFHFQVVASDGLNLESVNIFIKLNDLNDNQPRFEKNIYKFQILENKIPFDDEILGKVKAHDFDQKGSNFSVVRYAFVNENDYFRVDQVTGDLYQIKELDYEIIKMLDLEIVAYDNFNQTPSLNSTCLVRIDVIDLNDNQPIVLRPLDNEMPFVFKLNSILNDSFIENNRLVSRLTKIVAKDADSGLNSILRFKIEKQIKLKVDKNLDFFEQNVNLFGIDSKTGSVYSKFDLSPSKQNVESNLVGSFRLRNDKFEIDPNISGFYGLVLNISDSAESFTKSVKHYVFIVLVNRSADFEQKISLLKSIINQSRLNGQDFFDYDYGFEQDIEDGKFYSVVSQFEDGKVYQKRPKAVSHYRKISNKNSLRKLFGFIDMGKTKTINYILILIISVLVFTLVLITSLCLFSIYYKKAERQKSLNNSAKKHLCEIYTDSKKTTLAKSSASPSSLTSSEFLNLNSNRNSTDDEDETGGFRKPSFMSKEMIREEEQAILIVNTSSDENSNLASSSSNSTKSTNSGKNNQLLVLISSSDKKSSNESLASTTISSKVSTNFRTFKNSGSSSNSPKQTILLASDVNNSYRTLPVSRNLKSKNVDAAVKQLNLPVNELFKRYELKKQATNGTLETSGSISSLNSLSMNRKFRAHEASYASPKIVQKNFNLNPTVNITTNESNEVPDYFFKDEKEHKVFQLNGNAKNRKILNLKQIVVDSNTSSVCNKTDL</sequence>
<dbReference type="STRING" id="10195.A0A3M7Q6E2"/>
<evidence type="ECO:0000256" key="3">
    <source>
        <dbReference type="ARBA" id="ARBA00022737"/>
    </source>
</evidence>
<keyword evidence="14" id="KW-1185">Reference proteome</keyword>